<dbReference type="KEGG" id="svt:SVTN_23945"/>
<dbReference type="HOGENOM" id="CLU_2792430_0_0_11"/>
<name>A0A0B5IF35_9ACTN</name>
<dbReference type="Proteomes" id="UP000031774">
    <property type="component" value="Chromosome"/>
</dbReference>
<dbReference type="AlphaFoldDB" id="A0A0B5IF35"/>
<proteinExistence type="predicted"/>
<gene>
    <name evidence="2" type="ORF">SVTN_23945</name>
</gene>
<reference evidence="2 3" key="1">
    <citation type="submission" date="2014-12" db="EMBL/GenBank/DDBJ databases">
        <title>Complete genome sequence of Streptomyces vietnamensis strain GIMV4.0001, a genetic manipulable producer of the benzoisochromanequinone antibiotic granaticin.</title>
        <authorList>
            <person name="Deng M.R."/>
            <person name="Guo J."/>
            <person name="Ma L.Y."/>
            <person name="Feng G.D."/>
            <person name="Mo C.Y."/>
            <person name="Zhu H.H."/>
        </authorList>
    </citation>
    <scope>NUCLEOTIDE SEQUENCE [LARGE SCALE GENOMIC DNA]</scope>
    <source>
        <strain evidence="3">GIMV4.0001</strain>
    </source>
</reference>
<feature type="region of interest" description="Disordered" evidence="1">
    <location>
        <begin position="1"/>
        <end position="25"/>
    </location>
</feature>
<keyword evidence="3" id="KW-1185">Reference proteome</keyword>
<protein>
    <submittedName>
        <fullName evidence="2">Uncharacterized protein</fullName>
    </submittedName>
</protein>
<evidence type="ECO:0000313" key="2">
    <source>
        <dbReference type="EMBL" id="AJF66979.1"/>
    </source>
</evidence>
<evidence type="ECO:0000313" key="3">
    <source>
        <dbReference type="Proteomes" id="UP000031774"/>
    </source>
</evidence>
<evidence type="ECO:0000256" key="1">
    <source>
        <dbReference type="SAM" id="MobiDB-lite"/>
    </source>
</evidence>
<dbReference type="EMBL" id="CP010407">
    <property type="protein sequence ID" value="AJF66979.1"/>
    <property type="molecule type" value="Genomic_DNA"/>
</dbReference>
<organism evidence="2 3">
    <name type="scientific">Streptomyces vietnamensis</name>
    <dbReference type="NCBI Taxonomy" id="362257"/>
    <lineage>
        <taxon>Bacteria</taxon>
        <taxon>Bacillati</taxon>
        <taxon>Actinomycetota</taxon>
        <taxon>Actinomycetes</taxon>
        <taxon>Kitasatosporales</taxon>
        <taxon>Streptomycetaceae</taxon>
        <taxon>Streptomyces</taxon>
    </lineage>
</organism>
<sequence>MTVDLTVDRAAVPPAPPHNNPAADAGYTVPDFPGVMVLTKDGYLSLLEIYSVSDDPITTWPEPRFLDR</sequence>
<accession>A0A0B5IF35</accession>